<sequence length="510" mass="56950">MLVDPDTGKTLPDPKRRNIQLDNTIKVNCLKALFQSYRSYHSLFAAGQTNFPINNLNVSHAITSIIFTVHNYHRQMVTQTSSNMIKKTSATDFKITFNGKEISKTKEVIFKIWLDLTKRLGLEYKVFAENDSTNWYGTMGPYLNFFAAWGLRLTEGRTGHGKMPTGKLADGTIKNVSMDRYGLVGAHHILLEGNTFPPERRASMAQSLGPMTAFMCMINSEGKYRNKWENAVKKTMSHIAAVDDIISVTRTTKDSASLAPMLSLLADILLITTTRQTQRVTFPLVMFATVCEVHEGTKTLDDFLEGFNCSGRGAFYTYVEACKYKWSMTGDYTAEKASQVAFHAIFGTYKEDLSILEQITTTGNWYTREELGTCFKKTLGRAIEFELPGLTHYAKMASANQSGLLSGVYTQVSSMPCFSGLRTVTLGDDFFTHLSRRTAQNTGGKTIPQIVSALSNTLQDLHKMLSETKGQLKLGTKKWCSIEGLTLTSDGKEVDTIFQARGKLYMGKKD</sequence>
<keyword evidence="1" id="KW-0543">Viral nucleoprotein</keyword>
<proteinExistence type="predicted"/>
<reference evidence="1" key="2">
    <citation type="submission" date="2020-03" db="EMBL/GenBank/DDBJ databases">
        <authorList>
            <person name="Kafer S."/>
            <person name="Paraskevopoulou S."/>
            <person name="Zirkel F."/>
            <person name="Wieseke N."/>
            <person name="Donath A."/>
            <person name="Petersen M."/>
            <person name="Jones T.C."/>
            <person name="Liu S."/>
            <person name="Zhou X."/>
            <person name="Middendorf M."/>
            <person name="Junglen S."/>
            <person name="Misof B."/>
            <person name="Drosten C."/>
        </authorList>
    </citation>
    <scope>NUCLEOTIDE SEQUENCE</scope>
    <source>
        <strain evidence="1">OKIAV183</strain>
    </source>
</reference>
<dbReference type="GO" id="GO:0019013">
    <property type="term" value="C:viral nucleocapsid"/>
    <property type="evidence" value="ECO:0007669"/>
    <property type="project" value="UniProtKB-KW"/>
</dbReference>
<dbReference type="EMBL" id="MT153441">
    <property type="protein sequence ID" value="QMP82394.1"/>
    <property type="molecule type" value="Viral_cRNA"/>
</dbReference>
<keyword evidence="1" id="KW-0946">Virion</keyword>
<protein>
    <submittedName>
        <fullName evidence="1">Nucleocapsid protein</fullName>
    </submittedName>
</protein>
<name>A0A7D7JQA8_9ORTO</name>
<accession>A0A7D7JQA8</accession>
<evidence type="ECO:0000313" key="1">
    <source>
        <dbReference type="EMBL" id="QMP82394.1"/>
    </source>
</evidence>
<organism evidence="1">
    <name type="scientific">Hemipteran orthomyxo-related virus OKIAV183</name>
    <dbReference type="NCBI Taxonomy" id="2746270"/>
    <lineage>
        <taxon>Viruses</taxon>
        <taxon>Riboviria</taxon>
        <taxon>Orthornavirae</taxon>
        <taxon>Negarnaviricota</taxon>
        <taxon>Polyploviricotina</taxon>
        <taxon>Insthoviricetes</taxon>
        <taxon>Articulavirales</taxon>
        <taxon>Orthomyxoviridae</taxon>
    </lineage>
</organism>
<reference evidence="1" key="1">
    <citation type="journal article" date="2019" name="PLoS Pathog.">
        <title>Re-assessing the diversity of negative strand RNA viruses in insects.</title>
        <authorList>
            <person name="Kafer S."/>
            <person name="Paraskevopoulou S."/>
            <person name="Zirkel F."/>
            <person name="Wieseke N."/>
            <person name="Donath A."/>
            <person name="Petersen M."/>
            <person name="Jones T.C."/>
            <person name="Liu S."/>
            <person name="Zhou X."/>
            <person name="Middendorf M."/>
            <person name="Junglen S."/>
            <person name="Misof B."/>
            <person name="Drosten C."/>
        </authorList>
    </citation>
    <scope>NUCLEOTIDE SEQUENCE</scope>
    <source>
        <strain evidence="1">OKIAV183</strain>
    </source>
</reference>